<dbReference type="RefSeq" id="WP_267780389.1">
    <property type="nucleotide sequence ID" value="NZ_CP113089.1"/>
</dbReference>
<dbReference type="PANTHER" id="PTHR33164">
    <property type="entry name" value="TRANSCRIPTIONAL REGULATOR, MARR FAMILY"/>
    <property type="match status" value="1"/>
</dbReference>
<evidence type="ECO:0000313" key="4">
    <source>
        <dbReference type="Proteomes" id="UP001164706"/>
    </source>
</evidence>
<dbReference type="Proteomes" id="UP001164706">
    <property type="component" value="Chromosome"/>
</dbReference>
<organism evidence="3 4">
    <name type="scientific">Microcella daejeonensis</name>
    <dbReference type="NCBI Taxonomy" id="2994971"/>
    <lineage>
        <taxon>Bacteria</taxon>
        <taxon>Bacillati</taxon>
        <taxon>Actinomycetota</taxon>
        <taxon>Actinomycetes</taxon>
        <taxon>Micrococcales</taxon>
        <taxon>Microbacteriaceae</taxon>
        <taxon>Microcella</taxon>
    </lineage>
</organism>
<dbReference type="Pfam" id="PF12802">
    <property type="entry name" value="MarR_2"/>
    <property type="match status" value="1"/>
</dbReference>
<sequence length="181" mass="19157">MAGPPAGTAPVRPATMLLRDLLDVTDAFEKSLGASLSVNPTDLDAMQHLIMSGPLSPTELARRLGRSTAATTTSIDRLVALGHATREPNPQDRRGVRVVPSPVSSVKAMGRIMPMIMSIDETLDEFDEVEQQVITRYLARVVDEYRQHTVDPEDEAVAGAPGSTASDGSLAQDPTAGPVGA</sequence>
<dbReference type="AlphaFoldDB" id="A0A9E8MKF1"/>
<dbReference type="PANTHER" id="PTHR33164:SF106">
    <property type="entry name" value="TRANSCRIPTIONAL REGULATORY PROTEIN"/>
    <property type="match status" value="1"/>
</dbReference>
<dbReference type="InterPro" id="IPR000835">
    <property type="entry name" value="HTH_MarR-typ"/>
</dbReference>
<dbReference type="SMART" id="SM00347">
    <property type="entry name" value="HTH_MARR"/>
    <property type="match status" value="1"/>
</dbReference>
<dbReference type="GO" id="GO:0003700">
    <property type="term" value="F:DNA-binding transcription factor activity"/>
    <property type="evidence" value="ECO:0007669"/>
    <property type="project" value="InterPro"/>
</dbReference>
<proteinExistence type="predicted"/>
<feature type="region of interest" description="Disordered" evidence="1">
    <location>
        <begin position="150"/>
        <end position="181"/>
    </location>
</feature>
<evidence type="ECO:0000256" key="1">
    <source>
        <dbReference type="SAM" id="MobiDB-lite"/>
    </source>
</evidence>
<gene>
    <name evidence="3" type="ORF">OVN18_08995</name>
</gene>
<dbReference type="EMBL" id="CP113089">
    <property type="protein sequence ID" value="WAB80702.1"/>
    <property type="molecule type" value="Genomic_DNA"/>
</dbReference>
<evidence type="ECO:0000259" key="2">
    <source>
        <dbReference type="PROSITE" id="PS50995"/>
    </source>
</evidence>
<reference evidence="3" key="1">
    <citation type="submission" date="2022-11" db="EMBL/GenBank/DDBJ databases">
        <title>Description of Microcella daejonensis nov. sp, isolated from riverside soil.</title>
        <authorList>
            <person name="Molina K.M."/>
            <person name="Kim S.B."/>
        </authorList>
    </citation>
    <scope>NUCLEOTIDE SEQUENCE</scope>
    <source>
        <strain evidence="3">MMS21-STM12</strain>
    </source>
</reference>
<dbReference type="PROSITE" id="PS50995">
    <property type="entry name" value="HTH_MARR_2"/>
    <property type="match status" value="1"/>
</dbReference>
<dbReference type="SUPFAM" id="SSF46785">
    <property type="entry name" value="Winged helix' DNA-binding domain"/>
    <property type="match status" value="1"/>
</dbReference>
<dbReference type="Gene3D" id="1.10.10.10">
    <property type="entry name" value="Winged helix-like DNA-binding domain superfamily/Winged helix DNA-binding domain"/>
    <property type="match status" value="1"/>
</dbReference>
<keyword evidence="4" id="KW-1185">Reference proteome</keyword>
<protein>
    <submittedName>
        <fullName evidence="3">MarR family transcriptional regulator</fullName>
    </submittedName>
</protein>
<feature type="domain" description="HTH marR-type" evidence="2">
    <location>
        <begin position="14"/>
        <end position="143"/>
    </location>
</feature>
<accession>A0A9E8MKF1</accession>
<dbReference type="InterPro" id="IPR039422">
    <property type="entry name" value="MarR/SlyA-like"/>
</dbReference>
<dbReference type="InterPro" id="IPR036388">
    <property type="entry name" value="WH-like_DNA-bd_sf"/>
</dbReference>
<name>A0A9E8MKF1_9MICO</name>
<dbReference type="GO" id="GO:0006950">
    <property type="term" value="P:response to stress"/>
    <property type="evidence" value="ECO:0007669"/>
    <property type="project" value="TreeGrafter"/>
</dbReference>
<dbReference type="KEGG" id="mdb:OVN18_08995"/>
<dbReference type="InterPro" id="IPR036390">
    <property type="entry name" value="WH_DNA-bd_sf"/>
</dbReference>
<evidence type="ECO:0000313" key="3">
    <source>
        <dbReference type="EMBL" id="WAB80702.1"/>
    </source>
</evidence>